<dbReference type="AlphaFoldDB" id="A0A4Y3ZYW1"/>
<dbReference type="GO" id="GO:0046872">
    <property type="term" value="F:metal ion binding"/>
    <property type="evidence" value="ECO:0007669"/>
    <property type="project" value="UniProtKB-KW"/>
</dbReference>
<proteinExistence type="inferred from homology"/>
<evidence type="ECO:0000313" key="12">
    <source>
        <dbReference type="EMBL" id="MEY9313641.1"/>
    </source>
</evidence>
<dbReference type="PRINTS" id="PR00866">
    <property type="entry name" value="RNADNAPOLMS"/>
</dbReference>
<dbReference type="GO" id="GO:0051607">
    <property type="term" value="P:defense response to virus"/>
    <property type="evidence" value="ECO:0007669"/>
    <property type="project" value="UniProtKB-KW"/>
</dbReference>
<name>A0A4Y3ZYW1_BRAEL</name>
<dbReference type="EMBL" id="JAFICZ010000001">
    <property type="protein sequence ID" value="MBP1291604.1"/>
    <property type="molecule type" value="Genomic_DNA"/>
</dbReference>
<dbReference type="GeneID" id="92964021"/>
<dbReference type="InterPro" id="IPR030931">
    <property type="entry name" value="Group_II_RT_mat"/>
</dbReference>
<reference evidence="11" key="1">
    <citation type="submission" date="2021-02" db="EMBL/GenBank/DDBJ databases">
        <title>Genomic Encyclopedia of Type Strains, Phase IV (KMG-V): Genome sequencing to study the core and pangenomes of soil and plant-associated prokaryotes.</title>
        <authorList>
            <person name="Whitman W."/>
        </authorList>
    </citation>
    <scope>NUCLEOTIDE SEQUENCE</scope>
    <source>
        <strain evidence="11">USDA 406</strain>
    </source>
</reference>
<evidence type="ECO:0000256" key="8">
    <source>
        <dbReference type="ARBA" id="ARBA00034120"/>
    </source>
</evidence>
<dbReference type="Pfam" id="PF08388">
    <property type="entry name" value="GIIM"/>
    <property type="match status" value="1"/>
</dbReference>
<evidence type="ECO:0000313" key="13">
    <source>
        <dbReference type="Proteomes" id="UP000673383"/>
    </source>
</evidence>
<keyword evidence="6 11" id="KW-0695">RNA-directed DNA polymerase</keyword>
<dbReference type="InterPro" id="IPR000477">
    <property type="entry name" value="RT_dom"/>
</dbReference>
<dbReference type="EMBL" id="JBGBZA010000002">
    <property type="protein sequence ID" value="MEY9313641.1"/>
    <property type="molecule type" value="Genomic_DNA"/>
</dbReference>
<keyword evidence="5" id="KW-0460">Magnesium</keyword>
<dbReference type="InterPro" id="IPR000123">
    <property type="entry name" value="Reverse_transcriptase_msDNA"/>
</dbReference>
<dbReference type="InterPro" id="IPR051083">
    <property type="entry name" value="GrpII_Intron_Splice-Mob/Def"/>
</dbReference>
<evidence type="ECO:0000256" key="5">
    <source>
        <dbReference type="ARBA" id="ARBA00022842"/>
    </source>
</evidence>
<organism evidence="11 13">
    <name type="scientific">Bradyrhizobium elkanii</name>
    <dbReference type="NCBI Taxonomy" id="29448"/>
    <lineage>
        <taxon>Bacteria</taxon>
        <taxon>Pseudomonadati</taxon>
        <taxon>Pseudomonadota</taxon>
        <taxon>Alphaproteobacteria</taxon>
        <taxon>Hyphomicrobiales</taxon>
        <taxon>Nitrobacteraceae</taxon>
        <taxon>Bradyrhizobium</taxon>
    </lineage>
</organism>
<dbReference type="PANTHER" id="PTHR34047">
    <property type="entry name" value="NUCLEAR INTRON MATURASE 1, MITOCHONDRIAL-RELATED"/>
    <property type="match status" value="1"/>
</dbReference>
<keyword evidence="4" id="KW-0479">Metal-binding</keyword>
<keyword evidence="2 12" id="KW-0808">Transferase</keyword>
<dbReference type="PANTHER" id="PTHR34047:SF8">
    <property type="entry name" value="PROTEIN YKFC"/>
    <property type="match status" value="1"/>
</dbReference>
<dbReference type="PROSITE" id="PS50878">
    <property type="entry name" value="RT_POL"/>
    <property type="match status" value="1"/>
</dbReference>
<evidence type="ECO:0000256" key="1">
    <source>
        <dbReference type="ARBA" id="ARBA00012493"/>
    </source>
</evidence>
<evidence type="ECO:0000256" key="4">
    <source>
        <dbReference type="ARBA" id="ARBA00022723"/>
    </source>
</evidence>
<evidence type="ECO:0000256" key="6">
    <source>
        <dbReference type="ARBA" id="ARBA00022918"/>
    </source>
</evidence>
<comment type="catalytic activity">
    <reaction evidence="9">
        <text>DNA(n) + a 2'-deoxyribonucleoside 5'-triphosphate = DNA(n+1) + diphosphate</text>
        <dbReference type="Rhea" id="RHEA:22508"/>
        <dbReference type="Rhea" id="RHEA-COMP:17339"/>
        <dbReference type="Rhea" id="RHEA-COMP:17340"/>
        <dbReference type="ChEBI" id="CHEBI:33019"/>
        <dbReference type="ChEBI" id="CHEBI:61560"/>
        <dbReference type="ChEBI" id="CHEBI:173112"/>
        <dbReference type="EC" id="2.7.7.49"/>
    </reaction>
</comment>
<gene>
    <name evidence="12" type="ORF">ABIF29_000440</name>
    <name evidence="11" type="ORF">JOH49_001357</name>
</gene>
<evidence type="ECO:0000313" key="14">
    <source>
        <dbReference type="Proteomes" id="UP001565471"/>
    </source>
</evidence>
<dbReference type="RefSeq" id="WP_014498615.1">
    <property type="nucleotide sequence ID" value="NZ_BJNL01000223.1"/>
</dbReference>
<comment type="caution">
    <text evidence="11">The sequence shown here is derived from an EMBL/GenBank/DDBJ whole genome shotgun (WGS) entry which is preliminary data.</text>
</comment>
<protein>
    <recommendedName>
        <fullName evidence="1">RNA-directed DNA polymerase</fullName>
        <ecNumber evidence="1">2.7.7.49</ecNumber>
    </recommendedName>
</protein>
<sequence>MNLVTPRISVQKLQTSLQAKAKAEPDYRFYSLWDKICRLDVLEEAYRRCRANRGSPGADGITFAQIETEGRERWLENVRQELTAGDYRPQPLLRVWIPKSNGGRRPLSIPTVKDRTVMTAAMLVIGAIFEADLLENQYGFRPKVDAKMAVRRVFWHIRDHRRSEIVDADLRDYFTSIPHAPLMKCLTRRIADGRLLSMIKGWLTVAVIEKDGRRITRTAEARTKKRGTPQGSPLSPLLANLYFRRFLLAWRKHGHQDQLDAHIVNYADDFVICCRPGSSETAMARMQTLMNRLGLEVNDTKTRLARVPEDSVTFLGYTIGRFYGKGGQAFLGTRPSKKAVRRLLRQVHDRTTRQWYPDSPENTVAVINRFLRGWCGYFDQGPVVETYNLIRQYVDRRLRHWLVQRTGARGRGFNRYSQEYLHETLGLYRLPRARADVPRAKA</sequence>
<dbReference type="GO" id="GO:0003723">
    <property type="term" value="F:RNA binding"/>
    <property type="evidence" value="ECO:0007669"/>
    <property type="project" value="InterPro"/>
</dbReference>
<reference evidence="12 14" key="2">
    <citation type="submission" date="2024-07" db="EMBL/GenBank/DDBJ databases">
        <title>Genomic Encyclopedia of Type Strains, Phase V (KMG-V): Genome sequencing to study the core and pangenomes of soil and plant-associated prokaryotes.</title>
        <authorList>
            <person name="Whitman W."/>
        </authorList>
    </citation>
    <scope>NUCLEOTIDE SEQUENCE [LARGE SCALE GENOMIC DNA]</scope>
    <source>
        <strain evidence="12 14">USDA 415</strain>
    </source>
</reference>
<dbReference type="GO" id="GO:0003964">
    <property type="term" value="F:RNA-directed DNA polymerase activity"/>
    <property type="evidence" value="ECO:0007669"/>
    <property type="project" value="UniProtKB-KW"/>
</dbReference>
<evidence type="ECO:0000256" key="9">
    <source>
        <dbReference type="ARBA" id="ARBA00048173"/>
    </source>
</evidence>
<dbReference type="Proteomes" id="UP000673383">
    <property type="component" value="Unassembled WGS sequence"/>
</dbReference>
<comment type="similarity">
    <text evidence="8">Belongs to the bacterial reverse transcriptase family.</text>
</comment>
<keyword evidence="7" id="KW-0051">Antiviral defense</keyword>
<evidence type="ECO:0000256" key="2">
    <source>
        <dbReference type="ARBA" id="ARBA00022679"/>
    </source>
</evidence>
<dbReference type="InterPro" id="IPR043502">
    <property type="entry name" value="DNA/RNA_pol_sf"/>
</dbReference>
<evidence type="ECO:0000256" key="3">
    <source>
        <dbReference type="ARBA" id="ARBA00022695"/>
    </source>
</evidence>
<keyword evidence="14" id="KW-1185">Reference proteome</keyword>
<evidence type="ECO:0000259" key="10">
    <source>
        <dbReference type="PROSITE" id="PS50878"/>
    </source>
</evidence>
<dbReference type="Proteomes" id="UP001565471">
    <property type="component" value="Unassembled WGS sequence"/>
</dbReference>
<dbReference type="NCBIfam" id="TIGR04416">
    <property type="entry name" value="group_II_RT_mat"/>
    <property type="match status" value="1"/>
</dbReference>
<dbReference type="Pfam" id="PF00078">
    <property type="entry name" value="RVT_1"/>
    <property type="match status" value="1"/>
</dbReference>
<evidence type="ECO:0000256" key="7">
    <source>
        <dbReference type="ARBA" id="ARBA00023118"/>
    </source>
</evidence>
<dbReference type="InterPro" id="IPR013597">
    <property type="entry name" value="Mat_intron_G2"/>
</dbReference>
<dbReference type="SUPFAM" id="SSF56672">
    <property type="entry name" value="DNA/RNA polymerases"/>
    <property type="match status" value="1"/>
</dbReference>
<feature type="domain" description="Reverse transcriptase" evidence="10">
    <location>
        <begin position="78"/>
        <end position="319"/>
    </location>
</feature>
<dbReference type="CDD" id="cd01651">
    <property type="entry name" value="RT_G2_intron"/>
    <property type="match status" value="1"/>
</dbReference>
<accession>A0A4Y3ZYW1</accession>
<evidence type="ECO:0000313" key="11">
    <source>
        <dbReference type="EMBL" id="MBP1291604.1"/>
    </source>
</evidence>
<dbReference type="EC" id="2.7.7.49" evidence="1"/>
<keyword evidence="3 12" id="KW-0548">Nucleotidyltransferase</keyword>